<dbReference type="RefSeq" id="WP_097045553.1">
    <property type="nucleotide sequence ID" value="NZ_OBEH01000002.1"/>
</dbReference>
<dbReference type="Proteomes" id="UP000219048">
    <property type="component" value="Unassembled WGS sequence"/>
</dbReference>
<protein>
    <recommendedName>
        <fullName evidence="3">Bacteriocin</fullName>
    </recommendedName>
</protein>
<dbReference type="OrthoDB" id="1163917at2"/>
<organism evidence="1 2">
    <name type="scientific">Flagellimonas pacifica</name>
    <dbReference type="NCBI Taxonomy" id="1247520"/>
    <lineage>
        <taxon>Bacteria</taxon>
        <taxon>Pseudomonadati</taxon>
        <taxon>Bacteroidota</taxon>
        <taxon>Flavobacteriia</taxon>
        <taxon>Flavobacteriales</taxon>
        <taxon>Flavobacteriaceae</taxon>
        <taxon>Flagellimonas</taxon>
    </lineage>
</organism>
<proteinExistence type="predicted"/>
<evidence type="ECO:0008006" key="3">
    <source>
        <dbReference type="Google" id="ProtNLM"/>
    </source>
</evidence>
<gene>
    <name evidence="1" type="ORF">SAMN06265377_1933</name>
</gene>
<evidence type="ECO:0000313" key="1">
    <source>
        <dbReference type="EMBL" id="SNZ00116.1"/>
    </source>
</evidence>
<name>A0A285MWC5_9FLAO</name>
<evidence type="ECO:0000313" key="2">
    <source>
        <dbReference type="Proteomes" id="UP000219048"/>
    </source>
</evidence>
<reference evidence="2" key="1">
    <citation type="submission" date="2017-09" db="EMBL/GenBank/DDBJ databases">
        <authorList>
            <person name="Varghese N."/>
            <person name="Submissions S."/>
        </authorList>
    </citation>
    <scope>NUCLEOTIDE SEQUENCE [LARGE SCALE GENOMIC DNA]</scope>
    <source>
        <strain evidence="2">DSM 25885</strain>
    </source>
</reference>
<dbReference type="AlphaFoldDB" id="A0A285MWC5"/>
<keyword evidence="2" id="KW-1185">Reference proteome</keyword>
<accession>A0A285MWC5</accession>
<dbReference type="EMBL" id="OBEH01000002">
    <property type="protein sequence ID" value="SNZ00116.1"/>
    <property type="molecule type" value="Genomic_DNA"/>
</dbReference>
<sequence length="60" mass="6581">MKKLMNLDGIKTLNKKEQQNILGGSDKCQQLFISANCCHPWWTTVCGFPGGGCSNGVCYL</sequence>